<keyword evidence="2" id="KW-0472">Membrane</keyword>
<dbReference type="STRING" id="391625.PPSIR1_24299"/>
<feature type="transmembrane region" description="Helical" evidence="2">
    <location>
        <begin position="81"/>
        <end position="104"/>
    </location>
</feature>
<keyword evidence="4" id="KW-1185">Reference proteome</keyword>
<evidence type="ECO:0000313" key="3">
    <source>
        <dbReference type="EMBL" id="EDM76586.1"/>
    </source>
</evidence>
<reference evidence="3 4" key="1">
    <citation type="submission" date="2007-06" db="EMBL/GenBank/DDBJ databases">
        <authorList>
            <person name="Shimkets L."/>
            <person name="Ferriera S."/>
            <person name="Johnson J."/>
            <person name="Kravitz S."/>
            <person name="Beeson K."/>
            <person name="Sutton G."/>
            <person name="Rogers Y.-H."/>
            <person name="Friedman R."/>
            <person name="Frazier M."/>
            <person name="Venter J.C."/>
        </authorList>
    </citation>
    <scope>NUCLEOTIDE SEQUENCE [LARGE SCALE GENOMIC DNA]</scope>
    <source>
        <strain evidence="3 4">SIR-1</strain>
    </source>
</reference>
<name>A6GC24_9BACT</name>
<feature type="compositionally biased region" description="Low complexity" evidence="1">
    <location>
        <begin position="26"/>
        <end position="37"/>
    </location>
</feature>
<dbReference type="Proteomes" id="UP000005801">
    <property type="component" value="Unassembled WGS sequence"/>
</dbReference>
<evidence type="ECO:0000256" key="1">
    <source>
        <dbReference type="SAM" id="MobiDB-lite"/>
    </source>
</evidence>
<comment type="caution">
    <text evidence="3">The sequence shown here is derived from an EMBL/GenBank/DDBJ whole genome shotgun (WGS) entry which is preliminary data.</text>
</comment>
<evidence type="ECO:0000256" key="2">
    <source>
        <dbReference type="SAM" id="Phobius"/>
    </source>
</evidence>
<feature type="region of interest" description="Disordered" evidence="1">
    <location>
        <begin position="1"/>
        <end position="50"/>
    </location>
</feature>
<sequence>MSGEPKPARPQLRLMPAPEDREAVVDAEVVSSAPASSKGRRLAPGAPESPGTVPFGLSQLLRVGEPVVWWNAKEAIAWRPVAWVLAAGLVVLALATAFAPQLWSQPLEELWKPLVPTLAPAALLLAREWYSRRYVMVTDNSVITLDMLGKGERLAFRNIRRVRSDLLTGGILLEGAAHKLRIPPLLAEDTRAAIATQRRNVIRGQEEQADDPMGWLP</sequence>
<evidence type="ECO:0008006" key="5">
    <source>
        <dbReference type="Google" id="ProtNLM"/>
    </source>
</evidence>
<dbReference type="OrthoDB" id="5515878at2"/>
<keyword evidence="2" id="KW-1133">Transmembrane helix</keyword>
<dbReference type="EMBL" id="ABCS01000062">
    <property type="protein sequence ID" value="EDM76586.1"/>
    <property type="molecule type" value="Genomic_DNA"/>
</dbReference>
<proteinExistence type="predicted"/>
<protein>
    <recommendedName>
        <fullName evidence="5">DUF304 domain-containing protein</fullName>
    </recommendedName>
</protein>
<dbReference type="RefSeq" id="WP_006974265.1">
    <property type="nucleotide sequence ID" value="NZ_ABCS01000062.1"/>
</dbReference>
<accession>A6GC24</accession>
<organism evidence="3 4">
    <name type="scientific">Plesiocystis pacifica SIR-1</name>
    <dbReference type="NCBI Taxonomy" id="391625"/>
    <lineage>
        <taxon>Bacteria</taxon>
        <taxon>Pseudomonadati</taxon>
        <taxon>Myxococcota</taxon>
        <taxon>Polyangia</taxon>
        <taxon>Nannocystales</taxon>
        <taxon>Nannocystaceae</taxon>
        <taxon>Plesiocystis</taxon>
    </lineage>
</organism>
<dbReference type="AlphaFoldDB" id="A6GC24"/>
<gene>
    <name evidence="3" type="ORF">PPSIR1_24299</name>
</gene>
<keyword evidence="2" id="KW-0812">Transmembrane</keyword>
<evidence type="ECO:0000313" key="4">
    <source>
        <dbReference type="Proteomes" id="UP000005801"/>
    </source>
</evidence>